<evidence type="ECO:0000256" key="1">
    <source>
        <dbReference type="SAM" id="Coils"/>
    </source>
</evidence>
<keyword evidence="1" id="KW-0175">Coiled coil</keyword>
<evidence type="ECO:0000313" key="2">
    <source>
        <dbReference type="EMBL" id="KAK6629897.1"/>
    </source>
</evidence>
<reference evidence="2 3" key="1">
    <citation type="submission" date="2023-10" db="EMBL/GenBank/DDBJ databases">
        <title>Genomes of two closely related lineages of the louse Polyplax serrata with different host specificities.</title>
        <authorList>
            <person name="Martinu J."/>
            <person name="Tarabai H."/>
            <person name="Stefka J."/>
            <person name="Hypsa V."/>
        </authorList>
    </citation>
    <scope>NUCLEOTIDE SEQUENCE [LARGE SCALE GENOMIC DNA]</scope>
    <source>
        <strain evidence="2">HR10_N</strain>
    </source>
</reference>
<dbReference type="AlphaFoldDB" id="A0AAN8PFY4"/>
<evidence type="ECO:0000313" key="3">
    <source>
        <dbReference type="Proteomes" id="UP001372834"/>
    </source>
</evidence>
<protein>
    <submittedName>
        <fullName evidence="2">Uncharacterized protein</fullName>
    </submittedName>
</protein>
<sequence>MNGLRSQLNRLNKKKLDVTKKSHFGSQTIALGPVVQRPYDSRAFELGQSEFEKENNELKARLKALEDSFELLKQKRISDLQALHKVHEKEMSKLVTELQVEVALSKSLYAVLKNDSREANLFELWQKFR</sequence>
<gene>
    <name evidence="2" type="ORF">RUM43_003718</name>
</gene>
<comment type="caution">
    <text evidence="2">The sequence shown here is derived from an EMBL/GenBank/DDBJ whole genome shotgun (WGS) entry which is preliminary data.</text>
</comment>
<accession>A0AAN8PFY4</accession>
<dbReference type="Proteomes" id="UP001372834">
    <property type="component" value="Unassembled WGS sequence"/>
</dbReference>
<feature type="coiled-coil region" evidence="1">
    <location>
        <begin position="48"/>
        <end position="75"/>
    </location>
</feature>
<name>A0AAN8PFY4_POLSC</name>
<organism evidence="2 3">
    <name type="scientific">Polyplax serrata</name>
    <name type="common">Common mouse louse</name>
    <dbReference type="NCBI Taxonomy" id="468196"/>
    <lineage>
        <taxon>Eukaryota</taxon>
        <taxon>Metazoa</taxon>
        <taxon>Ecdysozoa</taxon>
        <taxon>Arthropoda</taxon>
        <taxon>Hexapoda</taxon>
        <taxon>Insecta</taxon>
        <taxon>Pterygota</taxon>
        <taxon>Neoptera</taxon>
        <taxon>Paraneoptera</taxon>
        <taxon>Psocodea</taxon>
        <taxon>Troctomorpha</taxon>
        <taxon>Phthiraptera</taxon>
        <taxon>Anoplura</taxon>
        <taxon>Polyplacidae</taxon>
        <taxon>Polyplax</taxon>
    </lineage>
</organism>
<proteinExistence type="predicted"/>
<dbReference type="EMBL" id="JAWJWE010000036">
    <property type="protein sequence ID" value="KAK6629897.1"/>
    <property type="molecule type" value="Genomic_DNA"/>
</dbReference>